<dbReference type="AlphaFoldDB" id="A0A3B7MK94"/>
<dbReference type="PANTHER" id="PTHR11487">
    <property type="entry name" value="THIOESTERASE"/>
    <property type="match status" value="1"/>
</dbReference>
<dbReference type="Pfam" id="PF00975">
    <property type="entry name" value="Thioesterase"/>
    <property type="match status" value="1"/>
</dbReference>
<gene>
    <name evidence="3" type="ORF">D3H65_06675</name>
</gene>
<evidence type="ECO:0000259" key="2">
    <source>
        <dbReference type="Pfam" id="PF00975"/>
    </source>
</evidence>
<reference evidence="3 4" key="1">
    <citation type="submission" date="2018-09" db="EMBL/GenBank/DDBJ databases">
        <title>Genome sequencing of strain 6GH32-13.</title>
        <authorList>
            <person name="Weon H.-Y."/>
            <person name="Heo J."/>
            <person name="Kwon S.-W."/>
        </authorList>
    </citation>
    <scope>NUCLEOTIDE SEQUENCE [LARGE SCALE GENOMIC DNA]</scope>
    <source>
        <strain evidence="3 4">5GH32-13</strain>
    </source>
</reference>
<dbReference type="PANTHER" id="PTHR11487:SF0">
    <property type="entry name" value="S-ACYL FATTY ACID SYNTHASE THIOESTERASE, MEDIUM CHAIN"/>
    <property type="match status" value="1"/>
</dbReference>
<organism evidence="3 4">
    <name type="scientific">Paraflavitalea soli</name>
    <dbReference type="NCBI Taxonomy" id="2315862"/>
    <lineage>
        <taxon>Bacteria</taxon>
        <taxon>Pseudomonadati</taxon>
        <taxon>Bacteroidota</taxon>
        <taxon>Chitinophagia</taxon>
        <taxon>Chitinophagales</taxon>
        <taxon>Chitinophagaceae</taxon>
        <taxon>Paraflavitalea</taxon>
    </lineage>
</organism>
<evidence type="ECO:0000256" key="1">
    <source>
        <dbReference type="ARBA" id="ARBA00007169"/>
    </source>
</evidence>
<dbReference type="GO" id="GO:0008610">
    <property type="term" value="P:lipid biosynthetic process"/>
    <property type="evidence" value="ECO:0007669"/>
    <property type="project" value="TreeGrafter"/>
</dbReference>
<dbReference type="OrthoDB" id="2213423at2"/>
<dbReference type="Proteomes" id="UP000263900">
    <property type="component" value="Chromosome"/>
</dbReference>
<name>A0A3B7MK94_9BACT</name>
<dbReference type="RefSeq" id="WP_119049514.1">
    <property type="nucleotide sequence ID" value="NZ_CP032157.1"/>
</dbReference>
<dbReference type="KEGG" id="pseg:D3H65_06675"/>
<proteinExistence type="inferred from homology"/>
<evidence type="ECO:0000313" key="3">
    <source>
        <dbReference type="EMBL" id="AXY73679.1"/>
    </source>
</evidence>
<comment type="similarity">
    <text evidence="1">Belongs to the thioesterase family.</text>
</comment>
<dbReference type="InterPro" id="IPR001031">
    <property type="entry name" value="Thioesterase"/>
</dbReference>
<accession>A0A3B7MK94</accession>
<feature type="domain" description="Thioesterase" evidence="2">
    <location>
        <begin position="4"/>
        <end position="226"/>
    </location>
</feature>
<evidence type="ECO:0000313" key="4">
    <source>
        <dbReference type="Proteomes" id="UP000263900"/>
    </source>
</evidence>
<dbReference type="InterPro" id="IPR012223">
    <property type="entry name" value="TEII"/>
</dbReference>
<protein>
    <submittedName>
        <fullName evidence="3">Thioesterase</fullName>
    </submittedName>
</protein>
<dbReference type="Gene3D" id="3.40.50.1820">
    <property type="entry name" value="alpha/beta hydrolase"/>
    <property type="match status" value="1"/>
</dbReference>
<sequence length="243" mass="27664">MSFNLLCLPFAGGNKFSYRKYEEKAPANLRIIPLEYPGRGSRGREPLLPELNLLVEDIYHQASPYIAQGGYAIYGHSLGALVAMQLARKIISHHQPPPLHLFVSGAAGPSSLCFRQKQRHRLERNTFIAEITRFDGSPQEILQNEEFIDYIEPVLRADFRAVETYQHEETAPLMLPVTVINGTEDTEIERLDISLWQKETNYPVEFVSMPGNHFFIFDAPAQITRLMANKLQLTVKQDNHSAQ</sequence>
<dbReference type="InterPro" id="IPR029058">
    <property type="entry name" value="AB_hydrolase_fold"/>
</dbReference>
<keyword evidence="4" id="KW-1185">Reference proteome</keyword>
<dbReference type="EMBL" id="CP032157">
    <property type="protein sequence ID" value="AXY73679.1"/>
    <property type="molecule type" value="Genomic_DNA"/>
</dbReference>
<dbReference type="SUPFAM" id="SSF53474">
    <property type="entry name" value="alpha/beta-Hydrolases"/>
    <property type="match status" value="1"/>
</dbReference>